<reference evidence="1" key="2">
    <citation type="journal article" date="2022" name="New Phytol.">
        <title>Evolutionary transition to the ectomycorrhizal habit in the genomes of a hyperdiverse lineage of mushroom-forming fungi.</title>
        <authorList>
            <person name="Looney B."/>
            <person name="Miyauchi S."/>
            <person name="Morin E."/>
            <person name="Drula E."/>
            <person name="Courty P.E."/>
            <person name="Kohler A."/>
            <person name="Kuo A."/>
            <person name="LaButti K."/>
            <person name="Pangilinan J."/>
            <person name="Lipzen A."/>
            <person name="Riley R."/>
            <person name="Andreopoulos W."/>
            <person name="He G."/>
            <person name="Johnson J."/>
            <person name="Nolan M."/>
            <person name="Tritt A."/>
            <person name="Barry K.W."/>
            <person name="Grigoriev I.V."/>
            <person name="Nagy L.G."/>
            <person name="Hibbett D."/>
            <person name="Henrissat B."/>
            <person name="Matheny P.B."/>
            <person name="Labbe J."/>
            <person name="Martin F.M."/>
        </authorList>
    </citation>
    <scope>NUCLEOTIDE SEQUENCE</scope>
    <source>
        <strain evidence="1">HHB10654</strain>
    </source>
</reference>
<evidence type="ECO:0000313" key="1">
    <source>
        <dbReference type="EMBL" id="KAI0066684.1"/>
    </source>
</evidence>
<accession>A0ACB8TE46</accession>
<comment type="caution">
    <text evidence="1">The sequence shown here is derived from an EMBL/GenBank/DDBJ whole genome shotgun (WGS) entry which is preliminary data.</text>
</comment>
<name>A0ACB8TE46_9AGAM</name>
<proteinExistence type="predicted"/>
<gene>
    <name evidence="1" type="ORF">BV25DRAFT_1417166</name>
</gene>
<organism evidence="1 2">
    <name type="scientific">Artomyces pyxidatus</name>
    <dbReference type="NCBI Taxonomy" id="48021"/>
    <lineage>
        <taxon>Eukaryota</taxon>
        <taxon>Fungi</taxon>
        <taxon>Dikarya</taxon>
        <taxon>Basidiomycota</taxon>
        <taxon>Agaricomycotina</taxon>
        <taxon>Agaricomycetes</taxon>
        <taxon>Russulales</taxon>
        <taxon>Auriscalpiaceae</taxon>
        <taxon>Artomyces</taxon>
    </lineage>
</organism>
<reference evidence="1" key="1">
    <citation type="submission" date="2021-03" db="EMBL/GenBank/DDBJ databases">
        <authorList>
            <consortium name="DOE Joint Genome Institute"/>
            <person name="Ahrendt S."/>
            <person name="Looney B.P."/>
            <person name="Miyauchi S."/>
            <person name="Morin E."/>
            <person name="Drula E."/>
            <person name="Courty P.E."/>
            <person name="Chicoki N."/>
            <person name="Fauchery L."/>
            <person name="Kohler A."/>
            <person name="Kuo A."/>
            <person name="Labutti K."/>
            <person name="Pangilinan J."/>
            <person name="Lipzen A."/>
            <person name="Riley R."/>
            <person name="Andreopoulos W."/>
            <person name="He G."/>
            <person name="Johnson J."/>
            <person name="Barry K.W."/>
            <person name="Grigoriev I.V."/>
            <person name="Nagy L."/>
            <person name="Hibbett D."/>
            <person name="Henrissat B."/>
            <person name="Matheny P.B."/>
            <person name="Labbe J."/>
            <person name="Martin F."/>
        </authorList>
    </citation>
    <scope>NUCLEOTIDE SEQUENCE</scope>
    <source>
        <strain evidence="1">HHB10654</strain>
    </source>
</reference>
<keyword evidence="2" id="KW-1185">Reference proteome</keyword>
<protein>
    <submittedName>
        <fullName evidence="1">Uncharacterized protein</fullName>
    </submittedName>
</protein>
<sequence>MALFVTGMTTEALENTGEVDAVSHTTSYMPIDTQPPISRLPSETLTEIFAYLPLSIHELKEYRQAGTFPRWLAVTHVSQHWRRDAYACRDLWAYIPLESVEWTRVALQHSNPIPIIIDVDTLDVARDYIQPDAVLLAFDSLARASEVNLTEERGLPTVQLIKHLTNSRLPFLKSLKTFVTPISERIPVPAIFFHAQYLPSLRHLDIVGATNFLTMSSFSPPSSLTSLSLMDFACLWATTAEMVETLRLLPNLQELSIQDCLPDIDSLDVTPVEFACLTHLSLGGGVLSLSWATRLIYAPACLILELEPVLDYEEHTVPELVGLVQAMLYPHVKTAVDAGVSYHTLTLLHMDEDGETHVHLTVDPSSQRSGGTGSVHLSLHHMNWGANEERAAEEAGVIARAVLSCLPLSGVRVLNIGTAIIKASTWTSILPQVLEVSAKGAAACDLLKLLYDVHSRAHADIPPPLPSLELLVIFEVDFEDIADGFSPFEASLSVLAARWEGPYPACHLALHGCKVTPDDVDALTDIIGDDLLWCRAPQQSVSSPLEDAE</sequence>
<dbReference type="EMBL" id="MU277192">
    <property type="protein sequence ID" value="KAI0066684.1"/>
    <property type="molecule type" value="Genomic_DNA"/>
</dbReference>
<evidence type="ECO:0000313" key="2">
    <source>
        <dbReference type="Proteomes" id="UP000814140"/>
    </source>
</evidence>
<dbReference type="Proteomes" id="UP000814140">
    <property type="component" value="Unassembled WGS sequence"/>
</dbReference>